<feature type="compositionally biased region" description="Basic residues" evidence="3">
    <location>
        <begin position="532"/>
        <end position="542"/>
    </location>
</feature>
<feature type="compositionally biased region" description="Basic and acidic residues" evidence="3">
    <location>
        <begin position="612"/>
        <end position="639"/>
    </location>
</feature>
<dbReference type="InterPro" id="IPR001245">
    <property type="entry name" value="Ser-Thr/Tyr_kinase_cat_dom"/>
</dbReference>
<reference evidence="6" key="1">
    <citation type="submission" date="2022-11" db="UniProtKB">
        <authorList>
            <consortium name="WormBaseParasite"/>
        </authorList>
    </citation>
    <scope>IDENTIFICATION</scope>
</reference>
<dbReference type="InterPro" id="IPR050198">
    <property type="entry name" value="Non-receptor_tyrosine_kinases"/>
</dbReference>
<evidence type="ECO:0000256" key="1">
    <source>
        <dbReference type="ARBA" id="ARBA00022741"/>
    </source>
</evidence>
<evidence type="ECO:0000259" key="4">
    <source>
        <dbReference type="PROSITE" id="PS50011"/>
    </source>
</evidence>
<dbReference type="PROSITE" id="PS00109">
    <property type="entry name" value="PROTEIN_KINASE_TYR"/>
    <property type="match status" value="1"/>
</dbReference>
<dbReference type="PANTHER" id="PTHR24418">
    <property type="entry name" value="TYROSINE-PROTEIN KINASE"/>
    <property type="match status" value="1"/>
</dbReference>
<dbReference type="GO" id="GO:0004713">
    <property type="term" value="F:protein tyrosine kinase activity"/>
    <property type="evidence" value="ECO:0007669"/>
    <property type="project" value="InterPro"/>
</dbReference>
<keyword evidence="5" id="KW-1185">Reference proteome</keyword>
<sequence>MVQQQPPQCETQNNIVPPSMMTNNAAVVAALQGKCDFPNNKMLMEYTQEVNRRGHRLEKQPYYVGMLNADDVAPYLKKVGDFGVHACDQEGGQVRLMLTVRGNSGVYHFDMVFDARGRGWNFHPMPPRCLFHKTVIELVDFHRTTPLPSIPEKICLRDSITRPSWFLKHDNVTFDKNDLLGKGNFCEVYRGKLDRRKLIAVKVCRANWRYTIDTVESNTKEKDAREALIKEGSVMSMIRHPNVITFYGICCDHPPIMIALEVCPGNSLVKHLIEMKSVISVGERIKYLYEAASGMAFLEKNELVHRDLAARNCLISKYGKVKIADFGLSKLVSQLSGENWNNAHIPVRWMAPETLKPNPEYSSKSDVWAYGIFCFEVFSFGEKPWPDWENKKIATYIRRGQMMELPNYTPPQIKTLVSETWKINPADRPDFGQIFKRVNEIQIMFPAPRPQLCTISRIKGVTVLSAQEIEVLEENSEDIQIEAAVSAMSNPQPPTAELPPSIHGNVVDKMGHVKNKDGTFEEADIPNAHQQQQKKHKKKNKTRSRDATRDTHEENLNDKQQSKLREKEKKKKKSKQQTSIDQTTLEDGKESRTIDDDGGSNNTVETDNPDITQDRLEKPSPKIKVEKIKRPPRLVDKHQGQYPREPGVKSKPEHGKKRRTAGKK</sequence>
<keyword evidence="1" id="KW-0547">Nucleotide-binding</keyword>
<feature type="compositionally biased region" description="Polar residues" evidence="3">
    <location>
        <begin position="599"/>
        <end position="611"/>
    </location>
</feature>
<feature type="domain" description="Protein kinase" evidence="4">
    <location>
        <begin position="174"/>
        <end position="445"/>
    </location>
</feature>
<dbReference type="InterPro" id="IPR020635">
    <property type="entry name" value="Tyr_kinase_cat_dom"/>
</dbReference>
<evidence type="ECO:0000313" key="5">
    <source>
        <dbReference type="Proteomes" id="UP000887577"/>
    </source>
</evidence>
<evidence type="ECO:0000256" key="2">
    <source>
        <dbReference type="ARBA" id="ARBA00022840"/>
    </source>
</evidence>
<feature type="region of interest" description="Disordered" evidence="3">
    <location>
        <begin position="523"/>
        <end position="664"/>
    </location>
</feature>
<dbReference type="InterPro" id="IPR011009">
    <property type="entry name" value="Kinase-like_dom_sf"/>
</dbReference>
<accession>A0A914Z970</accession>
<feature type="compositionally biased region" description="Basic and acidic residues" evidence="3">
    <location>
        <begin position="543"/>
        <end position="567"/>
    </location>
</feature>
<feature type="compositionally biased region" description="Basic and acidic residues" evidence="3">
    <location>
        <begin position="586"/>
        <end position="595"/>
    </location>
</feature>
<dbReference type="PROSITE" id="PS50011">
    <property type="entry name" value="PROTEIN_KINASE_DOM"/>
    <property type="match status" value="1"/>
</dbReference>
<name>A0A914Z970_9BILA</name>
<dbReference type="AlphaFoldDB" id="A0A914Z970"/>
<dbReference type="SUPFAM" id="SSF55550">
    <property type="entry name" value="SH2 domain"/>
    <property type="match status" value="1"/>
</dbReference>
<dbReference type="Gene3D" id="3.30.505.10">
    <property type="entry name" value="SH2 domain"/>
    <property type="match status" value="1"/>
</dbReference>
<dbReference type="SMART" id="SM00219">
    <property type="entry name" value="TyrKc"/>
    <property type="match status" value="1"/>
</dbReference>
<dbReference type="WBParaSite" id="PSU_v2.g8875.t1">
    <property type="protein sequence ID" value="PSU_v2.g8875.t1"/>
    <property type="gene ID" value="PSU_v2.g8875"/>
</dbReference>
<dbReference type="CDD" id="cd00192">
    <property type="entry name" value="PTKc"/>
    <property type="match status" value="1"/>
</dbReference>
<organism evidence="5 6">
    <name type="scientific">Panagrolaimus superbus</name>
    <dbReference type="NCBI Taxonomy" id="310955"/>
    <lineage>
        <taxon>Eukaryota</taxon>
        <taxon>Metazoa</taxon>
        <taxon>Ecdysozoa</taxon>
        <taxon>Nematoda</taxon>
        <taxon>Chromadorea</taxon>
        <taxon>Rhabditida</taxon>
        <taxon>Tylenchina</taxon>
        <taxon>Panagrolaimomorpha</taxon>
        <taxon>Panagrolaimoidea</taxon>
        <taxon>Panagrolaimidae</taxon>
        <taxon>Panagrolaimus</taxon>
    </lineage>
</organism>
<evidence type="ECO:0000313" key="6">
    <source>
        <dbReference type="WBParaSite" id="PSU_v2.g8875.t1"/>
    </source>
</evidence>
<dbReference type="InterPro" id="IPR000719">
    <property type="entry name" value="Prot_kinase_dom"/>
</dbReference>
<keyword evidence="2" id="KW-0067">ATP-binding</keyword>
<dbReference type="InterPro" id="IPR008266">
    <property type="entry name" value="Tyr_kinase_AS"/>
</dbReference>
<feature type="compositionally biased region" description="Basic residues" evidence="3">
    <location>
        <begin position="654"/>
        <end position="664"/>
    </location>
</feature>
<protein>
    <submittedName>
        <fullName evidence="6">Non-specific protein-tyrosine kinase</fullName>
    </submittedName>
</protein>
<evidence type="ECO:0000256" key="3">
    <source>
        <dbReference type="SAM" id="MobiDB-lite"/>
    </source>
</evidence>
<dbReference type="PRINTS" id="PR00109">
    <property type="entry name" value="TYRKINASE"/>
</dbReference>
<dbReference type="Pfam" id="PF07714">
    <property type="entry name" value="PK_Tyr_Ser-Thr"/>
    <property type="match status" value="1"/>
</dbReference>
<dbReference type="Gene3D" id="1.10.510.10">
    <property type="entry name" value="Transferase(Phosphotransferase) domain 1"/>
    <property type="match status" value="1"/>
</dbReference>
<proteinExistence type="predicted"/>
<dbReference type="GO" id="GO:0005524">
    <property type="term" value="F:ATP binding"/>
    <property type="evidence" value="ECO:0007669"/>
    <property type="project" value="UniProtKB-KW"/>
</dbReference>
<dbReference type="Proteomes" id="UP000887577">
    <property type="component" value="Unplaced"/>
</dbReference>
<dbReference type="InterPro" id="IPR036860">
    <property type="entry name" value="SH2_dom_sf"/>
</dbReference>
<dbReference type="SUPFAM" id="SSF56112">
    <property type="entry name" value="Protein kinase-like (PK-like)"/>
    <property type="match status" value="1"/>
</dbReference>